<evidence type="ECO:0000259" key="1">
    <source>
        <dbReference type="Pfam" id="PF03886"/>
    </source>
</evidence>
<dbReference type="RefSeq" id="WP_395246804.1">
    <property type="nucleotide sequence ID" value="NZ_JBINXA010000015.1"/>
</dbReference>
<dbReference type="Proteomes" id="UP001609821">
    <property type="component" value="Unassembled WGS sequence"/>
</dbReference>
<organism evidence="2 3">
    <name type="scientific">Pseudomonas kulmbachensis</name>
    <dbReference type="NCBI Taxonomy" id="3043408"/>
    <lineage>
        <taxon>Bacteria</taxon>
        <taxon>Pseudomonadati</taxon>
        <taxon>Pseudomonadota</taxon>
        <taxon>Gammaproteobacteria</taxon>
        <taxon>Pseudomonadales</taxon>
        <taxon>Pseudomonadaceae</taxon>
        <taxon>Pseudomonas</taxon>
    </lineage>
</organism>
<dbReference type="Pfam" id="PF03886">
    <property type="entry name" value="ABC_trans_aux"/>
    <property type="match status" value="1"/>
</dbReference>
<dbReference type="EMBL" id="JBINXB010000005">
    <property type="protein sequence ID" value="MFH6565626.1"/>
    <property type="molecule type" value="Genomic_DNA"/>
</dbReference>
<proteinExistence type="predicted"/>
<dbReference type="InterPro" id="IPR005586">
    <property type="entry name" value="ABC_trans_aux"/>
</dbReference>
<gene>
    <name evidence="2" type="ORF">ACHMWK_06555</name>
</gene>
<accession>A0ABW7LVR3</accession>
<reference evidence="2 3" key="1">
    <citation type="submission" date="2024-10" db="EMBL/GenBank/DDBJ databases">
        <title>Aeromonas and Pseudomonas from the Cagarras Archipelago, Rio de Janeiro, Brazil.</title>
        <authorList>
            <person name="Canellas A.L.B."/>
            <person name="Laport M.S."/>
        </authorList>
    </citation>
    <scope>NUCLEOTIDE SEQUENCE [LARGE SCALE GENOMIC DNA]</scope>
    <source>
        <strain evidence="2 3">CPF-4</strain>
    </source>
</reference>
<dbReference type="PROSITE" id="PS51257">
    <property type="entry name" value="PROKAR_LIPOPROTEIN"/>
    <property type="match status" value="1"/>
</dbReference>
<sequence>MRAITVLLFAGLGLVGCSSPTLHYYTLLGNSHETQSSSLPPDYQFEMLPVRVPLSVDQPQIVVRQDQGRLAVLENDRWAAPLSEEFQEALSVQLERKLGTRDLAGFAKDPLHPVLSVQVDVRRFESLPGGYALIDTLWSVAFRAPDQPRRTLTCASRIQEPADSSLSNVVLVHQRLIEELATRIANQTDVWVKDAAQTCTDH</sequence>
<keyword evidence="3" id="KW-1185">Reference proteome</keyword>
<evidence type="ECO:0000313" key="2">
    <source>
        <dbReference type="EMBL" id="MFH6565626.1"/>
    </source>
</evidence>
<comment type="caution">
    <text evidence="2">The sequence shown here is derived from an EMBL/GenBank/DDBJ whole genome shotgun (WGS) entry which is preliminary data.</text>
</comment>
<dbReference type="SUPFAM" id="SSF159594">
    <property type="entry name" value="XCC0632-like"/>
    <property type="match status" value="1"/>
</dbReference>
<dbReference type="Gene3D" id="3.40.50.10610">
    <property type="entry name" value="ABC-type transport auxiliary lipoprotein component"/>
    <property type="match status" value="1"/>
</dbReference>
<feature type="domain" description="ABC-type transport auxiliary lipoprotein component" evidence="1">
    <location>
        <begin position="25"/>
        <end position="185"/>
    </location>
</feature>
<evidence type="ECO:0000313" key="3">
    <source>
        <dbReference type="Proteomes" id="UP001609821"/>
    </source>
</evidence>
<protein>
    <submittedName>
        <fullName evidence="2">Membrane integrity-associated transporter subunit PqiC</fullName>
    </submittedName>
</protein>
<name>A0ABW7LVR3_9PSED</name>